<accession>A0AAE1A320</accession>
<dbReference type="AlphaFoldDB" id="A0AAE1A320"/>
<organism evidence="2 3">
    <name type="scientific">Elysia crispata</name>
    <name type="common">lettuce slug</name>
    <dbReference type="NCBI Taxonomy" id="231223"/>
    <lineage>
        <taxon>Eukaryota</taxon>
        <taxon>Metazoa</taxon>
        <taxon>Spiralia</taxon>
        <taxon>Lophotrochozoa</taxon>
        <taxon>Mollusca</taxon>
        <taxon>Gastropoda</taxon>
        <taxon>Heterobranchia</taxon>
        <taxon>Euthyneura</taxon>
        <taxon>Panpulmonata</taxon>
        <taxon>Sacoglossa</taxon>
        <taxon>Placobranchoidea</taxon>
        <taxon>Plakobranchidae</taxon>
        <taxon>Elysia</taxon>
    </lineage>
</organism>
<comment type="caution">
    <text evidence="2">The sequence shown here is derived from an EMBL/GenBank/DDBJ whole genome shotgun (WGS) entry which is preliminary data.</text>
</comment>
<evidence type="ECO:0000313" key="3">
    <source>
        <dbReference type="Proteomes" id="UP001283361"/>
    </source>
</evidence>
<evidence type="ECO:0000256" key="1">
    <source>
        <dbReference type="SAM" id="MobiDB-lite"/>
    </source>
</evidence>
<keyword evidence="3" id="KW-1185">Reference proteome</keyword>
<feature type="compositionally biased region" description="Polar residues" evidence="1">
    <location>
        <begin position="71"/>
        <end position="82"/>
    </location>
</feature>
<dbReference type="EMBL" id="JAWDGP010002824">
    <property type="protein sequence ID" value="KAK3779576.1"/>
    <property type="molecule type" value="Genomic_DNA"/>
</dbReference>
<proteinExistence type="predicted"/>
<name>A0AAE1A320_9GAST</name>
<protein>
    <submittedName>
        <fullName evidence="2">Uncharacterized protein</fullName>
    </submittedName>
</protein>
<feature type="region of interest" description="Disordered" evidence="1">
    <location>
        <begin position="58"/>
        <end position="82"/>
    </location>
</feature>
<gene>
    <name evidence="2" type="ORF">RRG08_045321</name>
</gene>
<sequence length="82" mass="8808">MERDVYQFTFSLTAAISPESCTELLGWRVSPGKTEIHHEREISPQGWSSFRGVLRSVGGSTGTAGVKAPPSTVTQFSSPSGH</sequence>
<evidence type="ECO:0000313" key="2">
    <source>
        <dbReference type="EMBL" id="KAK3779576.1"/>
    </source>
</evidence>
<reference evidence="2" key="1">
    <citation type="journal article" date="2023" name="G3 (Bethesda)">
        <title>A reference genome for the long-term kleptoplast-retaining sea slug Elysia crispata morphotype clarki.</title>
        <authorList>
            <person name="Eastman K.E."/>
            <person name="Pendleton A.L."/>
            <person name="Shaikh M.A."/>
            <person name="Suttiyut T."/>
            <person name="Ogas R."/>
            <person name="Tomko P."/>
            <person name="Gavelis G."/>
            <person name="Widhalm J.R."/>
            <person name="Wisecaver J.H."/>
        </authorList>
    </citation>
    <scope>NUCLEOTIDE SEQUENCE</scope>
    <source>
        <strain evidence="2">ECLA1</strain>
    </source>
</reference>
<dbReference type="Proteomes" id="UP001283361">
    <property type="component" value="Unassembled WGS sequence"/>
</dbReference>